<dbReference type="InterPro" id="IPR036388">
    <property type="entry name" value="WH-like_DNA-bd_sf"/>
</dbReference>
<keyword evidence="1" id="KW-0132">Cell division</keyword>
<dbReference type="InterPro" id="IPR003959">
    <property type="entry name" value="ATPase_AAA_core"/>
</dbReference>
<dbReference type="Gene3D" id="1.10.8.60">
    <property type="match status" value="1"/>
</dbReference>
<evidence type="ECO:0000313" key="1">
    <source>
        <dbReference type="EMBL" id="CAK9028300.1"/>
    </source>
</evidence>
<dbReference type="Gene3D" id="3.40.50.300">
    <property type="entry name" value="P-loop containing nucleotide triphosphate hydrolases"/>
    <property type="match status" value="1"/>
</dbReference>
<comment type="caution">
    <text evidence="1">The sequence shown here is derived from an EMBL/GenBank/DDBJ whole genome shotgun (WGS) entry which is preliminary data.</text>
</comment>
<dbReference type="EMBL" id="CAXAMM010012224">
    <property type="protein sequence ID" value="CAK9028300.1"/>
    <property type="molecule type" value="Genomic_DNA"/>
</dbReference>
<dbReference type="SMART" id="SM00382">
    <property type="entry name" value="AAA"/>
    <property type="match status" value="1"/>
</dbReference>
<dbReference type="InterPro" id="IPR027417">
    <property type="entry name" value="P-loop_NTPase"/>
</dbReference>
<keyword evidence="1" id="KW-0131">Cell cycle</keyword>
<dbReference type="Pfam" id="PF00004">
    <property type="entry name" value="AAA"/>
    <property type="match status" value="1"/>
</dbReference>
<accession>A0ABP0KN67</accession>
<proteinExistence type="predicted"/>
<dbReference type="Proteomes" id="UP001642464">
    <property type="component" value="Unassembled WGS sequence"/>
</dbReference>
<dbReference type="InterPro" id="IPR003593">
    <property type="entry name" value="AAA+_ATPase"/>
</dbReference>
<dbReference type="PANTHER" id="PTHR10763">
    <property type="entry name" value="CELL DIVISION CONTROL PROTEIN 6-RELATED"/>
    <property type="match status" value="1"/>
</dbReference>
<keyword evidence="2" id="KW-1185">Reference proteome</keyword>
<organism evidence="1 2">
    <name type="scientific">Durusdinium trenchii</name>
    <dbReference type="NCBI Taxonomy" id="1381693"/>
    <lineage>
        <taxon>Eukaryota</taxon>
        <taxon>Sar</taxon>
        <taxon>Alveolata</taxon>
        <taxon>Dinophyceae</taxon>
        <taxon>Suessiales</taxon>
        <taxon>Symbiodiniaceae</taxon>
        <taxon>Durusdinium</taxon>
    </lineage>
</organism>
<name>A0ABP0KN67_9DINO</name>
<dbReference type="Gene3D" id="1.10.10.10">
    <property type="entry name" value="Winged helix-like DNA-binding domain superfamily/Winged helix DNA-binding domain"/>
    <property type="match status" value="1"/>
</dbReference>
<dbReference type="SUPFAM" id="SSF52540">
    <property type="entry name" value="P-loop containing nucleoside triphosphate hydrolases"/>
    <property type="match status" value="1"/>
</dbReference>
<dbReference type="PANTHER" id="PTHR10763:SF26">
    <property type="entry name" value="CELL DIVISION CONTROL PROTEIN 6 HOMOLOG"/>
    <property type="match status" value="1"/>
</dbReference>
<sequence length="435" mass="47378">METPVRRQRGKRRLSDLEPETPIKCPKVSAELAEAHQTQAEVLLDQVSRDSYPLVARDRECDVLDEFLKSCLGEGKRNCLYLSGGPGTGKTSSARGAARAWRAQCPKTRVVEINCMEQLQPSSLAGFYLRLIEVCTDATGSSRPAVSAKSPLSSLMSVAASSLKKLGSSVILMVDEVDQLVRKPSQCAGENSLDNLCNLVLQPEAPALAIVMIANAVDLLIRACKQQPQGQCASLLFEPYSADQLRAIVKAQFAAAGNEGAQAEKALGRSGIELSIRKVAKHSGDCRHIVRLCEDGFAEATRHKEAAEAGEAPDLKKRLPQTDNDPLAEVRHFPTGHQILLGTLSQSERQDVAFTDLFQRYKAMLARLKQPLASKPQVNSAVSALEQRGLVHLRKKRSKGRGTPEQVVELVVSRNSLRDVLCEASPLLKHCFSEA</sequence>
<protein>
    <submittedName>
        <fullName evidence="1">Cell division control protein 18</fullName>
    </submittedName>
</protein>
<dbReference type="InterPro" id="IPR050311">
    <property type="entry name" value="ORC1/CDC6"/>
</dbReference>
<dbReference type="GO" id="GO:0051301">
    <property type="term" value="P:cell division"/>
    <property type="evidence" value="ECO:0007669"/>
    <property type="project" value="UniProtKB-KW"/>
</dbReference>
<gene>
    <name evidence="1" type="ORF">SCF082_LOCUS18299</name>
</gene>
<reference evidence="1 2" key="1">
    <citation type="submission" date="2024-02" db="EMBL/GenBank/DDBJ databases">
        <authorList>
            <person name="Chen Y."/>
            <person name="Shah S."/>
            <person name="Dougan E. K."/>
            <person name="Thang M."/>
            <person name="Chan C."/>
        </authorList>
    </citation>
    <scope>NUCLEOTIDE SEQUENCE [LARGE SCALE GENOMIC DNA]</scope>
</reference>
<evidence type="ECO:0000313" key="2">
    <source>
        <dbReference type="Proteomes" id="UP001642464"/>
    </source>
</evidence>